<feature type="compositionally biased region" description="Low complexity" evidence="1">
    <location>
        <begin position="202"/>
        <end position="226"/>
    </location>
</feature>
<feature type="compositionally biased region" description="Pro residues" evidence="1">
    <location>
        <begin position="105"/>
        <end position="115"/>
    </location>
</feature>
<evidence type="ECO:0000313" key="3">
    <source>
        <dbReference type="Proteomes" id="UP001197093"/>
    </source>
</evidence>
<protein>
    <submittedName>
        <fullName evidence="2">Uncharacterized protein</fullName>
    </submittedName>
</protein>
<sequence length="380" mass="41476">MGYMLTIDMDIINAIHLRNQAAQAQHTHQLGPSLESDLPPWCPSERSSPVPDDLCPQPPAAAPPFSRPEHLEIALSESDPFSPLPSGPVPISPELSPLQTTFPHRPAPPLGPLPSPFATGSFRRDEADTARIGRGSDAAPQQQQQQQRRRHLELAPLTVPLPADPELLRFRRATFNATPSAAPFSSSSFQRASHCLCRRCNPPSSALSTSSTNNSNNITPSQQQQPWMPSAPIGTFHHHHRHCTCSTAGKYPPGTTTTATAADNLARQQQQQQQQEDLAEDERRRRRLRRPPPPPLPPPPSLLMIPRTMSLDSGARATRDGGAASVGVSGAAGRHHWDVGPWSPPVSMFEFDSDDDDVDEDDDEEQLDSESEAELLSWGA</sequence>
<evidence type="ECO:0000313" key="2">
    <source>
        <dbReference type="EMBL" id="KAG7291516.1"/>
    </source>
</evidence>
<comment type="caution">
    <text evidence="2">The sequence shown here is derived from an EMBL/GenBank/DDBJ whole genome shotgun (WGS) entry which is preliminary data.</text>
</comment>
<keyword evidence="3" id="KW-1185">Reference proteome</keyword>
<feature type="compositionally biased region" description="Acidic residues" evidence="1">
    <location>
        <begin position="351"/>
        <end position="373"/>
    </location>
</feature>
<organism evidence="2 3">
    <name type="scientific">Staphylotrichum longicolle</name>
    <dbReference type="NCBI Taxonomy" id="669026"/>
    <lineage>
        <taxon>Eukaryota</taxon>
        <taxon>Fungi</taxon>
        <taxon>Dikarya</taxon>
        <taxon>Ascomycota</taxon>
        <taxon>Pezizomycotina</taxon>
        <taxon>Sordariomycetes</taxon>
        <taxon>Sordariomycetidae</taxon>
        <taxon>Sordariales</taxon>
        <taxon>Chaetomiaceae</taxon>
        <taxon>Staphylotrichum</taxon>
    </lineage>
</organism>
<dbReference type="Proteomes" id="UP001197093">
    <property type="component" value="Unassembled WGS sequence"/>
</dbReference>
<feature type="compositionally biased region" description="Pro residues" evidence="1">
    <location>
        <begin position="56"/>
        <end position="66"/>
    </location>
</feature>
<dbReference type="EMBL" id="JAHCVI010000001">
    <property type="protein sequence ID" value="KAG7291516.1"/>
    <property type="molecule type" value="Genomic_DNA"/>
</dbReference>
<accession>A0AAD4F1V2</accession>
<reference evidence="2" key="1">
    <citation type="submission" date="2023-02" db="EMBL/GenBank/DDBJ databases">
        <authorList>
            <person name="Palmer J.M."/>
        </authorList>
    </citation>
    <scope>NUCLEOTIDE SEQUENCE</scope>
    <source>
        <strain evidence="2">FW57</strain>
    </source>
</reference>
<feature type="compositionally biased region" description="Low complexity" evidence="1">
    <location>
        <begin position="321"/>
        <end position="332"/>
    </location>
</feature>
<feature type="compositionally biased region" description="Pro residues" evidence="1">
    <location>
        <begin position="82"/>
        <end position="91"/>
    </location>
</feature>
<gene>
    <name evidence="2" type="ORF">NEMBOFW57_001535</name>
</gene>
<feature type="compositionally biased region" description="Pro residues" evidence="1">
    <location>
        <begin position="291"/>
        <end position="301"/>
    </location>
</feature>
<feature type="region of interest" description="Disordered" evidence="1">
    <location>
        <begin position="133"/>
        <end position="158"/>
    </location>
</feature>
<feature type="region of interest" description="Disordered" evidence="1">
    <location>
        <begin position="202"/>
        <end position="238"/>
    </location>
</feature>
<feature type="region of interest" description="Disordered" evidence="1">
    <location>
        <begin position="265"/>
        <end position="380"/>
    </location>
</feature>
<evidence type="ECO:0000256" key="1">
    <source>
        <dbReference type="SAM" id="MobiDB-lite"/>
    </source>
</evidence>
<name>A0AAD4F1V2_9PEZI</name>
<feature type="region of interest" description="Disordered" evidence="1">
    <location>
        <begin position="26"/>
        <end position="121"/>
    </location>
</feature>
<dbReference type="AlphaFoldDB" id="A0AAD4F1V2"/>
<proteinExistence type="predicted"/>
<feature type="compositionally biased region" description="Low complexity" evidence="1">
    <location>
        <begin position="265"/>
        <end position="276"/>
    </location>
</feature>